<reference evidence="8 9" key="1">
    <citation type="submission" date="2014-04" db="EMBL/GenBank/DDBJ databases">
        <authorList>
            <consortium name="DOE Joint Genome Institute"/>
            <person name="Kuo A."/>
            <person name="Martino E."/>
            <person name="Perotto S."/>
            <person name="Kohler A."/>
            <person name="Nagy L.G."/>
            <person name="Floudas D."/>
            <person name="Copeland A."/>
            <person name="Barry K.W."/>
            <person name="Cichocki N."/>
            <person name="Veneault-Fourrey C."/>
            <person name="LaButti K."/>
            <person name="Lindquist E.A."/>
            <person name="Lipzen A."/>
            <person name="Lundell T."/>
            <person name="Morin E."/>
            <person name="Murat C."/>
            <person name="Sun H."/>
            <person name="Tunlid A."/>
            <person name="Henrissat B."/>
            <person name="Grigoriev I.V."/>
            <person name="Hibbett D.S."/>
            <person name="Martin F."/>
            <person name="Nordberg H.P."/>
            <person name="Cantor M.N."/>
            <person name="Hua S.X."/>
        </authorList>
    </citation>
    <scope>NUCLEOTIDE SEQUENCE [LARGE SCALE GENOMIC DNA]</scope>
    <source>
        <strain evidence="8 9">Zn</strain>
    </source>
</reference>
<dbReference type="EMBL" id="KN832883">
    <property type="protein sequence ID" value="KIM96957.1"/>
    <property type="molecule type" value="Genomic_DNA"/>
</dbReference>
<dbReference type="PROSITE" id="PS50157">
    <property type="entry name" value="ZINC_FINGER_C2H2_2"/>
    <property type="match status" value="2"/>
</dbReference>
<proteinExistence type="predicted"/>
<gene>
    <name evidence="8" type="ORF">OIDMADRAFT_81185</name>
</gene>
<evidence type="ECO:0000256" key="4">
    <source>
        <dbReference type="ARBA" id="ARBA00022833"/>
    </source>
</evidence>
<evidence type="ECO:0000256" key="2">
    <source>
        <dbReference type="ARBA" id="ARBA00022737"/>
    </source>
</evidence>
<dbReference type="PANTHER" id="PTHR14003">
    <property type="entry name" value="TRANSCRIPTIONAL REPRESSOR PROTEIN YY"/>
    <property type="match status" value="1"/>
</dbReference>
<dbReference type="Proteomes" id="UP000054321">
    <property type="component" value="Unassembled WGS sequence"/>
</dbReference>
<dbReference type="InParanoid" id="A0A0C3D4X8"/>
<keyword evidence="4" id="KW-0862">Zinc</keyword>
<organism evidence="8 9">
    <name type="scientific">Oidiodendron maius (strain Zn)</name>
    <dbReference type="NCBI Taxonomy" id="913774"/>
    <lineage>
        <taxon>Eukaryota</taxon>
        <taxon>Fungi</taxon>
        <taxon>Dikarya</taxon>
        <taxon>Ascomycota</taxon>
        <taxon>Pezizomycotina</taxon>
        <taxon>Leotiomycetes</taxon>
        <taxon>Leotiomycetes incertae sedis</taxon>
        <taxon>Myxotrichaceae</taxon>
        <taxon>Oidiodendron</taxon>
    </lineage>
</organism>
<dbReference type="InterPro" id="IPR036236">
    <property type="entry name" value="Znf_C2H2_sf"/>
</dbReference>
<accession>A0A0C3D4X8</accession>
<dbReference type="GO" id="GO:0005667">
    <property type="term" value="C:transcription regulator complex"/>
    <property type="evidence" value="ECO:0007669"/>
    <property type="project" value="TreeGrafter"/>
</dbReference>
<protein>
    <recommendedName>
        <fullName evidence="5">C2H2 type master regulator of conidiophore development brlA</fullName>
    </recommendedName>
</protein>
<feature type="domain" description="C2H2-type" evidence="7">
    <location>
        <begin position="9"/>
        <end position="41"/>
    </location>
</feature>
<name>A0A0C3D4X8_OIDMZ</name>
<evidence type="ECO:0000259" key="7">
    <source>
        <dbReference type="PROSITE" id="PS50157"/>
    </source>
</evidence>
<dbReference type="SUPFAM" id="SSF57667">
    <property type="entry name" value="beta-beta-alpha zinc fingers"/>
    <property type="match status" value="1"/>
</dbReference>
<evidence type="ECO:0000256" key="5">
    <source>
        <dbReference type="ARBA" id="ARBA00044085"/>
    </source>
</evidence>
<dbReference type="STRING" id="913774.A0A0C3D4X8"/>
<feature type="non-terminal residue" evidence="8">
    <location>
        <position position="68"/>
    </location>
</feature>
<dbReference type="GO" id="GO:0000978">
    <property type="term" value="F:RNA polymerase II cis-regulatory region sequence-specific DNA binding"/>
    <property type="evidence" value="ECO:0007669"/>
    <property type="project" value="TreeGrafter"/>
</dbReference>
<sequence>VLEKVPKRYPCRLKASHGCDKTFTTSSHASRHSKIHTAEKAVVCIYHGCQKTFTRRDNMKQHLSTHYK</sequence>
<dbReference type="PROSITE" id="PS00028">
    <property type="entry name" value="ZINC_FINGER_C2H2_1"/>
    <property type="match status" value="1"/>
</dbReference>
<reference evidence="9" key="2">
    <citation type="submission" date="2015-01" db="EMBL/GenBank/DDBJ databases">
        <title>Evolutionary Origins and Diversification of the Mycorrhizal Mutualists.</title>
        <authorList>
            <consortium name="DOE Joint Genome Institute"/>
            <consortium name="Mycorrhizal Genomics Consortium"/>
            <person name="Kohler A."/>
            <person name="Kuo A."/>
            <person name="Nagy L.G."/>
            <person name="Floudas D."/>
            <person name="Copeland A."/>
            <person name="Barry K.W."/>
            <person name="Cichocki N."/>
            <person name="Veneault-Fourrey C."/>
            <person name="LaButti K."/>
            <person name="Lindquist E.A."/>
            <person name="Lipzen A."/>
            <person name="Lundell T."/>
            <person name="Morin E."/>
            <person name="Murat C."/>
            <person name="Riley R."/>
            <person name="Ohm R."/>
            <person name="Sun H."/>
            <person name="Tunlid A."/>
            <person name="Henrissat B."/>
            <person name="Grigoriev I.V."/>
            <person name="Hibbett D.S."/>
            <person name="Martin F."/>
        </authorList>
    </citation>
    <scope>NUCLEOTIDE SEQUENCE [LARGE SCALE GENOMIC DNA]</scope>
    <source>
        <strain evidence="9">Zn</strain>
    </source>
</reference>
<dbReference type="SMART" id="SM00355">
    <property type="entry name" value="ZnF_C2H2"/>
    <property type="match status" value="2"/>
</dbReference>
<dbReference type="GO" id="GO:0008270">
    <property type="term" value="F:zinc ion binding"/>
    <property type="evidence" value="ECO:0007669"/>
    <property type="project" value="UniProtKB-KW"/>
</dbReference>
<dbReference type="InterPro" id="IPR013087">
    <property type="entry name" value="Znf_C2H2_type"/>
</dbReference>
<evidence type="ECO:0000313" key="8">
    <source>
        <dbReference type="EMBL" id="KIM96957.1"/>
    </source>
</evidence>
<keyword evidence="1" id="KW-0479">Metal-binding</keyword>
<keyword evidence="3 6" id="KW-0863">Zinc-finger</keyword>
<evidence type="ECO:0000313" key="9">
    <source>
        <dbReference type="Proteomes" id="UP000054321"/>
    </source>
</evidence>
<keyword evidence="2" id="KW-0677">Repeat</keyword>
<keyword evidence="9" id="KW-1185">Reference proteome</keyword>
<dbReference type="HOGENOM" id="CLU_002678_42_25_1"/>
<dbReference type="Gene3D" id="3.30.160.60">
    <property type="entry name" value="Classic Zinc Finger"/>
    <property type="match status" value="2"/>
</dbReference>
<dbReference type="PANTHER" id="PTHR14003:SF19">
    <property type="entry name" value="YY2 TRANSCRIPTION FACTOR"/>
    <property type="match status" value="1"/>
</dbReference>
<dbReference type="FunFam" id="3.30.160.60:FF:001075">
    <property type="entry name" value="Zinc finger, C2H2-type/integrase, DNA-binding protein"/>
    <property type="match status" value="1"/>
</dbReference>
<evidence type="ECO:0000256" key="1">
    <source>
        <dbReference type="ARBA" id="ARBA00022723"/>
    </source>
</evidence>
<dbReference type="OrthoDB" id="6365676at2759"/>
<feature type="domain" description="C2H2-type" evidence="7">
    <location>
        <begin position="42"/>
        <end position="68"/>
    </location>
</feature>
<dbReference type="GO" id="GO:0000785">
    <property type="term" value="C:chromatin"/>
    <property type="evidence" value="ECO:0007669"/>
    <property type="project" value="TreeGrafter"/>
</dbReference>
<feature type="non-terminal residue" evidence="8">
    <location>
        <position position="1"/>
    </location>
</feature>
<evidence type="ECO:0000256" key="6">
    <source>
        <dbReference type="PROSITE-ProRule" id="PRU00042"/>
    </source>
</evidence>
<dbReference type="AlphaFoldDB" id="A0A0C3D4X8"/>
<dbReference type="Pfam" id="PF00096">
    <property type="entry name" value="zf-C2H2"/>
    <property type="match status" value="2"/>
</dbReference>
<dbReference type="GO" id="GO:0000981">
    <property type="term" value="F:DNA-binding transcription factor activity, RNA polymerase II-specific"/>
    <property type="evidence" value="ECO:0007669"/>
    <property type="project" value="TreeGrafter"/>
</dbReference>
<evidence type="ECO:0000256" key="3">
    <source>
        <dbReference type="ARBA" id="ARBA00022771"/>
    </source>
</evidence>